<protein>
    <recommendedName>
        <fullName evidence="2">TIR domain-containing protein</fullName>
    </recommendedName>
</protein>
<dbReference type="GO" id="GO:0007165">
    <property type="term" value="P:signal transduction"/>
    <property type="evidence" value="ECO:0007669"/>
    <property type="project" value="InterPro"/>
</dbReference>
<dbReference type="Gene3D" id="3.40.50.10140">
    <property type="entry name" value="Toll/interleukin-1 receptor homology (TIR) domain"/>
    <property type="match status" value="1"/>
</dbReference>
<keyword evidence="4" id="KW-1185">Reference proteome</keyword>
<accession>A0A6J8DWN0</accession>
<dbReference type="InterPro" id="IPR000157">
    <property type="entry name" value="TIR_dom"/>
</dbReference>
<dbReference type="EMBL" id="CACVKT020008032">
    <property type="protein sequence ID" value="CAC5412500.1"/>
    <property type="molecule type" value="Genomic_DNA"/>
</dbReference>
<feature type="compositionally biased region" description="Polar residues" evidence="1">
    <location>
        <begin position="421"/>
        <end position="430"/>
    </location>
</feature>
<dbReference type="SUPFAM" id="SSF52200">
    <property type="entry name" value="Toll/Interleukin receptor TIR domain"/>
    <property type="match status" value="1"/>
</dbReference>
<evidence type="ECO:0000313" key="3">
    <source>
        <dbReference type="EMBL" id="CAC5412500.1"/>
    </source>
</evidence>
<dbReference type="AlphaFoldDB" id="A0A6J8DWN0"/>
<proteinExistence type="predicted"/>
<dbReference type="Proteomes" id="UP000507470">
    <property type="component" value="Unassembled WGS sequence"/>
</dbReference>
<feature type="domain" description="TIR" evidence="2">
    <location>
        <begin position="438"/>
        <end position="576"/>
    </location>
</feature>
<evidence type="ECO:0000313" key="4">
    <source>
        <dbReference type="Proteomes" id="UP000507470"/>
    </source>
</evidence>
<sequence>MQQQGDEKDNLTRTGFAVLDEVQDAVRTVVDANISNSLEDIFNKHQHKIYHYFSKECHFKCDNKSPLFRNRPILTRPQMEIVYNRSTIHQQKNLSFCCSTAVPGIELTKFDLSFLNAFLNIFPDIIYWPSCLSNKSKSLQDLLNDNKHNLYHLYDKKPCCYCSPGNQLSTDDFKITKQQFENLFDKQGSVSCINIGSLGHCICLFSAKNLIKESLDDWLTYMILRSCCPLKQSIETLVELRNKVRGHACNSKMSNEEFKNNWSIIEEKVPELLKHGISDQKKRDEAVQEFSKRLKDLEYRPLTEESQRKILQKLLEQNEMEQDMKELSANVQAGFENIGKTLDELTEKIDSQCTTKAQKIKGSRQHDQTDETFPKEAINESLDQTIVTDLDVDAEPYITNNETLGQGAIGSDEESIGIGKQSDNLTGTTRSESKQGVYKYDVLILHSQYDEGHIDEMKRIIIERVDLPDVKIASTEDDIPAGANLFAAFNELMDVSRSLLLFITPHFYDDCLSRFRMHTQLVRHYEDGDCVIPVLFGESKIRKELREIGHLKPVIFFKEEDGDKCKAFIKTITTTLQHCRDYR</sequence>
<dbReference type="PROSITE" id="PS50104">
    <property type="entry name" value="TIR"/>
    <property type="match status" value="1"/>
</dbReference>
<feature type="region of interest" description="Disordered" evidence="1">
    <location>
        <begin position="403"/>
        <end position="430"/>
    </location>
</feature>
<evidence type="ECO:0000256" key="1">
    <source>
        <dbReference type="SAM" id="MobiDB-lite"/>
    </source>
</evidence>
<dbReference type="OrthoDB" id="10272562at2759"/>
<organism evidence="3 4">
    <name type="scientific">Mytilus coruscus</name>
    <name type="common">Sea mussel</name>
    <dbReference type="NCBI Taxonomy" id="42192"/>
    <lineage>
        <taxon>Eukaryota</taxon>
        <taxon>Metazoa</taxon>
        <taxon>Spiralia</taxon>
        <taxon>Lophotrochozoa</taxon>
        <taxon>Mollusca</taxon>
        <taxon>Bivalvia</taxon>
        <taxon>Autobranchia</taxon>
        <taxon>Pteriomorphia</taxon>
        <taxon>Mytilida</taxon>
        <taxon>Mytiloidea</taxon>
        <taxon>Mytilidae</taxon>
        <taxon>Mytilinae</taxon>
        <taxon>Mytilus</taxon>
    </lineage>
</organism>
<evidence type="ECO:0000259" key="2">
    <source>
        <dbReference type="PROSITE" id="PS50104"/>
    </source>
</evidence>
<dbReference type="InterPro" id="IPR035897">
    <property type="entry name" value="Toll_tir_struct_dom_sf"/>
</dbReference>
<name>A0A6J8DWN0_MYTCO</name>
<reference evidence="3 4" key="1">
    <citation type="submission" date="2020-06" db="EMBL/GenBank/DDBJ databases">
        <authorList>
            <person name="Li R."/>
            <person name="Bekaert M."/>
        </authorList>
    </citation>
    <scope>NUCLEOTIDE SEQUENCE [LARGE SCALE GENOMIC DNA]</scope>
    <source>
        <strain evidence="4">wild</strain>
    </source>
</reference>
<gene>
    <name evidence="3" type="ORF">MCOR_45474</name>
</gene>